<protein>
    <submittedName>
        <fullName evidence="1">Uncharacterized protein</fullName>
    </submittedName>
</protein>
<dbReference type="AlphaFoldDB" id="X1DCT0"/>
<evidence type="ECO:0000313" key="1">
    <source>
        <dbReference type="EMBL" id="GAH17997.1"/>
    </source>
</evidence>
<reference evidence="1" key="1">
    <citation type="journal article" date="2014" name="Front. Microbiol.">
        <title>High frequency of phylogenetically diverse reductive dehalogenase-homologous genes in deep subseafloor sedimentary metagenomes.</title>
        <authorList>
            <person name="Kawai M."/>
            <person name="Futagami T."/>
            <person name="Toyoda A."/>
            <person name="Takaki Y."/>
            <person name="Nishi S."/>
            <person name="Hori S."/>
            <person name="Arai W."/>
            <person name="Tsubouchi T."/>
            <person name="Morono Y."/>
            <person name="Uchiyama I."/>
            <person name="Ito T."/>
            <person name="Fujiyama A."/>
            <person name="Inagaki F."/>
            <person name="Takami H."/>
        </authorList>
    </citation>
    <scope>NUCLEOTIDE SEQUENCE</scope>
    <source>
        <strain evidence="1">Expedition CK06-06</strain>
    </source>
</reference>
<comment type="caution">
    <text evidence="1">The sequence shown here is derived from an EMBL/GenBank/DDBJ whole genome shotgun (WGS) entry which is preliminary data.</text>
</comment>
<name>X1DCT0_9ZZZZ</name>
<proteinExistence type="predicted"/>
<accession>X1DCT0</accession>
<sequence>MWKKIAYIAWLILIVCVSWTTAYSAQYAHYDTDYDPVFKGTRGGVSVWFVDGGSSCVYHVSNTGVSGIPTEGTQMVYSGVSRTYISTILTDIDEVHLITGSTI</sequence>
<dbReference type="EMBL" id="BART01030593">
    <property type="protein sequence ID" value="GAH17997.1"/>
    <property type="molecule type" value="Genomic_DNA"/>
</dbReference>
<gene>
    <name evidence="1" type="ORF">S01H4_53364</name>
</gene>
<organism evidence="1">
    <name type="scientific">marine sediment metagenome</name>
    <dbReference type="NCBI Taxonomy" id="412755"/>
    <lineage>
        <taxon>unclassified sequences</taxon>
        <taxon>metagenomes</taxon>
        <taxon>ecological metagenomes</taxon>
    </lineage>
</organism>